<name>A0A177WBL4_BATDL</name>
<evidence type="ECO:0000256" key="4">
    <source>
        <dbReference type="RuleBase" id="RU362109"/>
    </source>
</evidence>
<reference evidence="7 8" key="1">
    <citation type="submission" date="2006-10" db="EMBL/GenBank/DDBJ databases">
        <title>The Genome Sequence of Batrachochytrium dendrobatidis JEL423.</title>
        <authorList>
            <consortium name="The Broad Institute Genome Sequencing Platform"/>
            <person name="Birren B."/>
            <person name="Lander E."/>
            <person name="Galagan J."/>
            <person name="Cuomo C."/>
            <person name="Devon K."/>
            <person name="Jaffe D."/>
            <person name="Butler J."/>
            <person name="Alvarez P."/>
            <person name="Gnerre S."/>
            <person name="Grabherr M."/>
            <person name="Kleber M."/>
            <person name="Mauceli E."/>
            <person name="Brockman W."/>
            <person name="Young S."/>
            <person name="LaButti K."/>
            <person name="Sykes S."/>
            <person name="DeCaprio D."/>
            <person name="Crawford M."/>
            <person name="Koehrsen M."/>
            <person name="Engels R."/>
            <person name="Montgomery P."/>
            <person name="Pearson M."/>
            <person name="Howarth C."/>
            <person name="Larson L."/>
            <person name="White J."/>
            <person name="O'Leary S."/>
            <person name="Kodira C."/>
            <person name="Zeng Q."/>
            <person name="Yandava C."/>
            <person name="Alvarado L."/>
            <person name="Longcore J."/>
            <person name="James T."/>
        </authorList>
    </citation>
    <scope>NUCLEOTIDE SEQUENCE [LARGE SCALE GENOMIC DNA]</scope>
    <source>
        <strain evidence="7 8">JEL423</strain>
    </source>
</reference>
<evidence type="ECO:0000313" key="8">
    <source>
        <dbReference type="Proteomes" id="UP000077115"/>
    </source>
</evidence>
<dbReference type="AlphaFoldDB" id="A0A177WBL4"/>
<dbReference type="EMBL" id="DS022300">
    <property type="protein sequence ID" value="OAJ37423.1"/>
    <property type="molecule type" value="Genomic_DNA"/>
</dbReference>
<proteinExistence type="inferred from homology"/>
<keyword evidence="1" id="KW-0808">Transferase</keyword>
<dbReference type="InterPro" id="IPR050113">
    <property type="entry name" value="Ub_conjugating_enzyme"/>
</dbReference>
<evidence type="ECO:0000256" key="1">
    <source>
        <dbReference type="ARBA" id="ARBA00022679"/>
    </source>
</evidence>
<accession>A0A177WBL4</accession>
<keyword evidence="4" id="KW-0547">Nucleotide-binding</keyword>
<dbReference type="Pfam" id="PF00179">
    <property type="entry name" value="UQ_con"/>
    <property type="match status" value="1"/>
</dbReference>
<organism evidence="7 8">
    <name type="scientific">Batrachochytrium dendrobatidis (strain JEL423)</name>
    <dbReference type="NCBI Taxonomy" id="403673"/>
    <lineage>
        <taxon>Eukaryota</taxon>
        <taxon>Fungi</taxon>
        <taxon>Fungi incertae sedis</taxon>
        <taxon>Chytridiomycota</taxon>
        <taxon>Chytridiomycota incertae sedis</taxon>
        <taxon>Chytridiomycetes</taxon>
        <taxon>Rhizophydiales</taxon>
        <taxon>Rhizophydiales incertae sedis</taxon>
        <taxon>Batrachochytrium</taxon>
    </lineage>
</organism>
<evidence type="ECO:0000256" key="2">
    <source>
        <dbReference type="ARBA" id="ARBA00022786"/>
    </source>
</evidence>
<reference evidence="7 8" key="2">
    <citation type="submission" date="2016-05" db="EMBL/GenBank/DDBJ databases">
        <title>Lineage-specific infection strategies underlie the spectrum of fungal disease in amphibians.</title>
        <authorList>
            <person name="Cuomo C.A."/>
            <person name="Farrer R.A."/>
            <person name="James T."/>
            <person name="Longcore J."/>
            <person name="Birren B."/>
        </authorList>
    </citation>
    <scope>NUCLEOTIDE SEQUENCE [LARGE SCALE GENOMIC DNA]</scope>
    <source>
        <strain evidence="7 8">JEL423</strain>
    </source>
</reference>
<dbReference type="InterPro" id="IPR016135">
    <property type="entry name" value="UBQ-conjugating_enzyme/RWD"/>
</dbReference>
<dbReference type="Gene3D" id="3.10.110.10">
    <property type="entry name" value="Ubiquitin Conjugating Enzyme"/>
    <property type="match status" value="1"/>
</dbReference>
<dbReference type="GO" id="GO:0016740">
    <property type="term" value="F:transferase activity"/>
    <property type="evidence" value="ECO:0007669"/>
    <property type="project" value="UniProtKB-KW"/>
</dbReference>
<dbReference type="CDD" id="cd23791">
    <property type="entry name" value="UBCc_UBE2C"/>
    <property type="match status" value="1"/>
</dbReference>
<feature type="region of interest" description="Disordered" evidence="5">
    <location>
        <begin position="1"/>
        <end position="22"/>
    </location>
</feature>
<keyword evidence="4" id="KW-0067">ATP-binding</keyword>
<dbReference type="SUPFAM" id="SSF54495">
    <property type="entry name" value="UBC-like"/>
    <property type="match status" value="1"/>
</dbReference>
<dbReference type="VEuPathDB" id="FungiDB:BDEG_21442"/>
<dbReference type="InterPro" id="IPR023313">
    <property type="entry name" value="UBQ-conjugating_AS"/>
</dbReference>
<dbReference type="eggNOG" id="KOG0421">
    <property type="taxonomic scope" value="Eukaryota"/>
</dbReference>
<comment type="similarity">
    <text evidence="4">Belongs to the ubiquitin-conjugating enzyme family.</text>
</comment>
<dbReference type="PANTHER" id="PTHR24067">
    <property type="entry name" value="UBIQUITIN-CONJUGATING ENZYME E2"/>
    <property type="match status" value="1"/>
</dbReference>
<feature type="active site" description="Glycyl thioester intermediate" evidence="3">
    <location>
        <position position="106"/>
    </location>
</feature>
<dbReference type="OrthoDB" id="10253686at2759"/>
<dbReference type="PROSITE" id="PS50127">
    <property type="entry name" value="UBC_2"/>
    <property type="match status" value="1"/>
</dbReference>
<dbReference type="SMART" id="SM00212">
    <property type="entry name" value="UBCc"/>
    <property type="match status" value="1"/>
</dbReference>
<evidence type="ECO:0000313" key="7">
    <source>
        <dbReference type="EMBL" id="OAJ37423.1"/>
    </source>
</evidence>
<dbReference type="STRING" id="403673.A0A177WBL4"/>
<evidence type="ECO:0000256" key="5">
    <source>
        <dbReference type="SAM" id="MobiDB-lite"/>
    </source>
</evidence>
<dbReference type="PROSITE" id="PS00183">
    <property type="entry name" value="UBC_1"/>
    <property type="match status" value="1"/>
</dbReference>
<dbReference type="GO" id="GO:0005524">
    <property type="term" value="F:ATP binding"/>
    <property type="evidence" value="ECO:0007669"/>
    <property type="project" value="UniProtKB-UniRule"/>
</dbReference>
<evidence type="ECO:0000259" key="6">
    <source>
        <dbReference type="PROSITE" id="PS50127"/>
    </source>
</evidence>
<gene>
    <name evidence="7" type="ORF">BDEG_21442</name>
</gene>
<evidence type="ECO:0000256" key="3">
    <source>
        <dbReference type="PROSITE-ProRule" id="PRU10133"/>
    </source>
</evidence>
<sequence>MNTAAPSHTVSSSKPTVADNSGVTKRLQSELMSLMMAKIPGVSAFPEADNLMSWIATIIGPQDTPYVGLKFKLSMKFPPTYPYTAPQVKFESNCYHPNIDMSGNICLDILKDKWSAVYNVQTVLLSLQSLLGEPNNDSPLNAQAAQLWGNDAEYIPHVLSHYNAGNI</sequence>
<keyword evidence="2 4" id="KW-0833">Ubl conjugation pathway</keyword>
<dbReference type="Proteomes" id="UP000077115">
    <property type="component" value="Unassembled WGS sequence"/>
</dbReference>
<dbReference type="InterPro" id="IPR000608">
    <property type="entry name" value="UBC"/>
</dbReference>
<protein>
    <recommendedName>
        <fullName evidence="6">UBC core domain-containing protein</fullName>
    </recommendedName>
</protein>
<feature type="domain" description="UBC core" evidence="6">
    <location>
        <begin position="22"/>
        <end position="167"/>
    </location>
</feature>